<accession>A0ABS8VA22</accession>
<gene>
    <name evidence="1" type="ORF">HAX54_030482</name>
</gene>
<comment type="caution">
    <text evidence="1">The sequence shown here is derived from an EMBL/GenBank/DDBJ whole genome shotgun (WGS) entry which is preliminary data.</text>
</comment>
<organism evidence="1 2">
    <name type="scientific">Datura stramonium</name>
    <name type="common">Jimsonweed</name>
    <name type="synonym">Common thornapple</name>
    <dbReference type="NCBI Taxonomy" id="4076"/>
    <lineage>
        <taxon>Eukaryota</taxon>
        <taxon>Viridiplantae</taxon>
        <taxon>Streptophyta</taxon>
        <taxon>Embryophyta</taxon>
        <taxon>Tracheophyta</taxon>
        <taxon>Spermatophyta</taxon>
        <taxon>Magnoliopsida</taxon>
        <taxon>eudicotyledons</taxon>
        <taxon>Gunneridae</taxon>
        <taxon>Pentapetalae</taxon>
        <taxon>asterids</taxon>
        <taxon>lamiids</taxon>
        <taxon>Solanales</taxon>
        <taxon>Solanaceae</taxon>
        <taxon>Solanoideae</taxon>
        <taxon>Datureae</taxon>
        <taxon>Datura</taxon>
    </lineage>
</organism>
<name>A0ABS8VA22_DATST</name>
<dbReference type="Proteomes" id="UP000823775">
    <property type="component" value="Unassembled WGS sequence"/>
</dbReference>
<keyword evidence="2" id="KW-1185">Reference proteome</keyword>
<protein>
    <submittedName>
        <fullName evidence="1">Uncharacterized protein</fullName>
    </submittedName>
</protein>
<sequence length="58" mass="6269">MDNSTIPITHVLFNHTSITRVCTETGESSKEGFIGSLVNMLMGIRLYGHSSAKGPGFK</sequence>
<evidence type="ECO:0000313" key="2">
    <source>
        <dbReference type="Proteomes" id="UP000823775"/>
    </source>
</evidence>
<evidence type="ECO:0000313" key="1">
    <source>
        <dbReference type="EMBL" id="MCD9643222.1"/>
    </source>
</evidence>
<reference evidence="1 2" key="1">
    <citation type="journal article" date="2021" name="BMC Genomics">
        <title>Datura genome reveals duplications of psychoactive alkaloid biosynthetic genes and high mutation rate following tissue culture.</title>
        <authorList>
            <person name="Rajewski A."/>
            <person name="Carter-House D."/>
            <person name="Stajich J."/>
            <person name="Litt A."/>
        </authorList>
    </citation>
    <scope>NUCLEOTIDE SEQUENCE [LARGE SCALE GENOMIC DNA]</scope>
    <source>
        <strain evidence="1">AR-01</strain>
    </source>
</reference>
<feature type="non-terminal residue" evidence="1">
    <location>
        <position position="58"/>
    </location>
</feature>
<dbReference type="EMBL" id="JACEIK010003825">
    <property type="protein sequence ID" value="MCD9643222.1"/>
    <property type="molecule type" value="Genomic_DNA"/>
</dbReference>
<proteinExistence type="predicted"/>